<feature type="compositionally biased region" description="Low complexity" evidence="3">
    <location>
        <begin position="641"/>
        <end position="655"/>
    </location>
</feature>
<evidence type="ECO:0000313" key="6">
    <source>
        <dbReference type="EMBL" id="KDQ49613.1"/>
    </source>
</evidence>
<feature type="compositionally biased region" description="Low complexity" evidence="3">
    <location>
        <begin position="1310"/>
        <end position="1319"/>
    </location>
</feature>
<feature type="region of interest" description="Disordered" evidence="3">
    <location>
        <begin position="1133"/>
        <end position="1401"/>
    </location>
</feature>
<evidence type="ECO:0000259" key="4">
    <source>
        <dbReference type="PROSITE" id="PS50002"/>
    </source>
</evidence>
<feature type="compositionally biased region" description="Basic and acidic residues" evidence="3">
    <location>
        <begin position="462"/>
        <end position="492"/>
    </location>
</feature>
<feature type="compositionally biased region" description="Pro residues" evidence="3">
    <location>
        <begin position="1242"/>
        <end position="1252"/>
    </location>
</feature>
<feature type="compositionally biased region" description="Pro residues" evidence="3">
    <location>
        <begin position="532"/>
        <end position="566"/>
    </location>
</feature>
<feature type="compositionally biased region" description="Polar residues" evidence="3">
    <location>
        <begin position="312"/>
        <end position="327"/>
    </location>
</feature>
<feature type="compositionally biased region" description="Low complexity" evidence="3">
    <location>
        <begin position="131"/>
        <end position="157"/>
    </location>
</feature>
<feature type="compositionally biased region" description="Polar residues" evidence="3">
    <location>
        <begin position="1782"/>
        <end position="1798"/>
    </location>
</feature>
<dbReference type="Gene3D" id="1.10.8.270">
    <property type="entry name" value="putative rabgap domain of human tbc1 domain family member 14 like domains"/>
    <property type="match status" value="1"/>
</dbReference>
<feature type="compositionally biased region" description="Low complexity" evidence="3">
    <location>
        <begin position="92"/>
        <end position="115"/>
    </location>
</feature>
<dbReference type="GO" id="GO:0031267">
    <property type="term" value="F:small GTPase binding"/>
    <property type="evidence" value="ECO:0007669"/>
    <property type="project" value="TreeGrafter"/>
</dbReference>
<feature type="compositionally biased region" description="Low complexity" evidence="3">
    <location>
        <begin position="795"/>
        <end position="810"/>
    </location>
</feature>
<protein>
    <recommendedName>
        <fullName evidence="8">Rab-GAP TBC domain-containing protein</fullName>
    </recommendedName>
</protein>
<dbReference type="InterPro" id="IPR050302">
    <property type="entry name" value="Rab_GAP_TBC_domain"/>
</dbReference>
<dbReference type="SMART" id="SM00164">
    <property type="entry name" value="TBC"/>
    <property type="match status" value="1"/>
</dbReference>
<dbReference type="SUPFAM" id="SSF50044">
    <property type="entry name" value="SH3-domain"/>
    <property type="match status" value="1"/>
</dbReference>
<sequence length="1809" mass="193349">MDATQLARWTRFAAKGGIGKCTATQDCVAESMEDLMFMKDDEIIVLMQLPDREGWYLGYCEGVVGRFQATDVQFHGKLKKPVMTKRSSTTPPSIRRVSSTSKSQSPSPSLTNSSSRDAETTPSRTSMVSRPPSSSHLSLIASSSSSPQLSHSHSLSSAHHHHHSLPRARTISHSPSISLSRSESSRSHHLVLTDVRSSSPVPISPGEEGLIPPSFSYSSSSTGAESGLDTPLDSPAHFMRERKHPEEERERVVGLDPILAELTPIPTPVTVPITAAPSSSPPPLAASEGDTSGMGEESMDIEQEMHDRIWRTSVSTMASIPLSSHSRGSARHSQPPPLTQSPAQVMHTTPDHPSPLHQNQQNESRPTTPPAQEEKEAEVEGEGEESYADPSTRLSIAMSDGEVGIGLSLLQGMIGEGAGDDDSFVSESDYGDDRTGGVVGEGEDTISGFAMQLGLGAVGGFGEREGGFEDGGIEERERRDVTTPTRERESTEVSHTTPSKSHVQDPTPPTPPPHHISSLPPSNPANPTFTTPSPPSLSPPPPPSHSPPPAPPLSPPITDDLPPPNPDAYDPDISEEWEGASDIYDDYRYSRFSMASKMSRFSMMSRDGGFGGAGGVEVPPVPSDFGVGGWRLGEGVGSGSGRPSVGSSEGEGVPRMSMGGVLGESEVKEEGREVGEVEVREVGEEEEETSLKHQSVDSAYSEIAPDESLPPPEEPKPDAPSVSPLTIPIPTPNPEIAIETISSPTETSSLRVPPALDLSPLRPIKEDRRPAPLQLAPPSPLLHTDFGSPLPSPALVSPTPSSPGLLSPSLTQMQLQRGGGIASALRERLERDRVSPTPELEAGKERVGGRDIVVIDDEDEGPQGLGVDGREEGDRSSVLSASSSLRSPNTNGDATEVHSQDLHVDDSVQEVSLIPSLAPSPQPVSPHPQNPPIRQELRPTPSSSSQPRQPTQAEIKERHAFSRVSIFLPHPNAPKAPAISSGPMYGRQNHPDQPPPQYQPPVPPQNTVHGGTVIHTLHLAAAARFGPNGQPRQTTIYGMCRQDLTNSLGPVPIMFSLEPLQSIPANRAKPPGSLHGAVSLHGHRRPATAGSVEPLDHERYRVASPPAPVAPSVPAPEITPTPVVQEVQPAPAPNVIPRANFFPKAQTPRPRSRSFSGFDSSIAEISLPDESQRDSAKAPNGTGRQSVARAASASAVRSQQQPTPAGRQPASGRAIAHGPSPLSLPHNITTGARIPSPLRTPTLPPNRSPSPPQVESSNLATPSTPNFPGGPRQVSPNPALRPQPSSPPSGGPTALPLRISRQQSEHNESRSAPSPSPSSNGQANGADSDTRTSMHGRRSGDTDMTHYSDARSQMTSPAPTPTPASPPTRKISLRSKMSLPNLRTKNDSNLGLSGPPTPVNDQETIQVQDMDFELIRPTIPALVPSARTSEDSTTAIRASASGFIQDSSGLLRAESPALSMLSATIPRSPTSVSEASFSVPKAPSPLEGPAAIEAHRQRELKWISIMSSTPPSQARKSKKVKKLLIEGVPASVRSNVWQHLTDSKGKRMDGLYTQLGRRGRVAASNDIERDARHYFEGNIDLQGSQGPLLSLLQAYLFMVPDIQYHPGLTIIAGNLLQQSIEEDAFWIFVSLMDTHLRSYFASSSIQLEVDASLFSKALEVNDHVVAKRLFGDMGIAPATVCRPWFCAMFGGVLPPDFLHRVWDVFLYEGVIFLFRIGLALLSCCRRLISECPNHQAAVSLLMKPPPSCLPPTPDDLLVLAYSMKLKDDDLRKQRSKMEAQVKRQTQGRALVGISSSGGPQPPAISLPRS</sequence>
<dbReference type="PROSITE" id="PS50086">
    <property type="entry name" value="TBC_RABGAP"/>
    <property type="match status" value="1"/>
</dbReference>
<feature type="region of interest" description="Disordered" evidence="3">
    <location>
        <begin position="457"/>
        <end position="584"/>
    </location>
</feature>
<feature type="compositionally biased region" description="Polar residues" evidence="3">
    <location>
        <begin position="356"/>
        <end position="366"/>
    </location>
</feature>
<feature type="region of interest" description="Disordered" evidence="3">
    <location>
        <begin position="413"/>
        <end position="443"/>
    </location>
</feature>
<feature type="compositionally biased region" description="Basic and acidic residues" evidence="3">
    <location>
        <begin position="1328"/>
        <end position="1349"/>
    </location>
</feature>
<dbReference type="Pfam" id="PF00566">
    <property type="entry name" value="RabGAP-TBC"/>
    <property type="match status" value="1"/>
</dbReference>
<dbReference type="GO" id="GO:0005096">
    <property type="term" value="F:GTPase activator activity"/>
    <property type="evidence" value="ECO:0007669"/>
    <property type="project" value="TreeGrafter"/>
</dbReference>
<feature type="compositionally biased region" description="Pro residues" evidence="3">
    <location>
        <begin position="992"/>
        <end position="1004"/>
    </location>
</feature>
<evidence type="ECO:0000256" key="2">
    <source>
        <dbReference type="PROSITE-ProRule" id="PRU00192"/>
    </source>
</evidence>
<feature type="compositionally biased region" description="Low complexity" evidence="3">
    <location>
        <begin position="1184"/>
        <end position="1201"/>
    </location>
</feature>
<dbReference type="Pfam" id="PF07653">
    <property type="entry name" value="SH3_2"/>
    <property type="match status" value="1"/>
</dbReference>
<evidence type="ECO:0000313" key="7">
    <source>
        <dbReference type="Proteomes" id="UP000027265"/>
    </source>
</evidence>
<dbReference type="InterPro" id="IPR036028">
    <property type="entry name" value="SH3-like_dom_sf"/>
</dbReference>
<dbReference type="Gene3D" id="1.10.472.80">
    <property type="entry name" value="Ypt/Rab-GAP domain of gyp1p, domain 3"/>
    <property type="match status" value="1"/>
</dbReference>
<feature type="compositionally biased region" description="Acidic residues" evidence="3">
    <location>
        <begin position="375"/>
        <end position="387"/>
    </location>
</feature>
<dbReference type="Proteomes" id="UP000027265">
    <property type="component" value="Unassembled WGS sequence"/>
</dbReference>
<feature type="compositionally biased region" description="Basic and acidic residues" evidence="3">
    <location>
        <begin position="1772"/>
        <end position="1781"/>
    </location>
</feature>
<feature type="compositionally biased region" description="Basic and acidic residues" evidence="3">
    <location>
        <begin position="825"/>
        <end position="834"/>
    </location>
</feature>
<dbReference type="PANTHER" id="PTHR47219">
    <property type="entry name" value="RAB GTPASE-ACTIVATING PROTEIN 1-LIKE"/>
    <property type="match status" value="1"/>
</dbReference>
<feature type="compositionally biased region" description="Basic and acidic residues" evidence="3">
    <location>
        <begin position="895"/>
        <end position="906"/>
    </location>
</feature>
<feature type="compositionally biased region" description="Pro residues" evidence="3">
    <location>
        <begin position="1279"/>
        <end position="1290"/>
    </location>
</feature>
<proteinExistence type="predicted"/>
<feature type="domain" description="SH3" evidence="4">
    <location>
        <begin position="16"/>
        <end position="77"/>
    </location>
</feature>
<feature type="compositionally biased region" description="Low complexity" evidence="3">
    <location>
        <begin position="735"/>
        <end position="749"/>
    </location>
</feature>
<accession>A0A067P3X1</accession>
<feature type="compositionally biased region" description="Low complexity" evidence="3">
    <location>
        <begin position="171"/>
        <end position="182"/>
    </location>
</feature>
<gene>
    <name evidence="6" type="ORF">JAAARDRAFT_165497</name>
</gene>
<feature type="compositionally biased region" description="Low complexity" evidence="3">
    <location>
        <begin position="515"/>
        <end position="531"/>
    </location>
</feature>
<feature type="compositionally biased region" description="Basic and acidic residues" evidence="3">
    <location>
        <begin position="665"/>
        <end position="682"/>
    </location>
</feature>
<feature type="compositionally biased region" description="Acidic residues" evidence="3">
    <location>
        <begin position="569"/>
        <end position="579"/>
    </location>
</feature>
<feature type="domain" description="Rab-GAP TBC" evidence="5">
    <location>
        <begin position="1527"/>
        <end position="1709"/>
    </location>
</feature>
<feature type="compositionally biased region" description="Polar residues" evidence="3">
    <location>
        <begin position="1253"/>
        <end position="1266"/>
    </location>
</feature>
<feature type="compositionally biased region" description="Low complexity" evidence="3">
    <location>
        <begin position="938"/>
        <end position="952"/>
    </location>
</feature>
<dbReference type="InParanoid" id="A0A067P3X1"/>
<feature type="region of interest" description="Disordered" evidence="3">
    <location>
        <begin position="968"/>
        <end position="1010"/>
    </location>
</feature>
<feature type="compositionally biased region" description="Pro residues" evidence="3">
    <location>
        <begin position="918"/>
        <end position="931"/>
    </location>
</feature>
<dbReference type="PROSITE" id="PS50002">
    <property type="entry name" value="SH3"/>
    <property type="match status" value="1"/>
</dbReference>
<dbReference type="HOGENOM" id="CLU_000840_0_0_1"/>
<feature type="region of interest" description="Disordered" evidence="3">
    <location>
        <begin position="1772"/>
        <end position="1809"/>
    </location>
</feature>
<feature type="region of interest" description="Disordered" evidence="3">
    <location>
        <begin position="270"/>
        <end position="395"/>
    </location>
</feature>
<dbReference type="STRING" id="933084.A0A067P3X1"/>
<evidence type="ECO:0000256" key="1">
    <source>
        <dbReference type="ARBA" id="ARBA00022443"/>
    </source>
</evidence>
<feature type="compositionally biased region" description="Pro residues" evidence="3">
    <location>
        <begin position="1799"/>
        <end position="1809"/>
    </location>
</feature>
<reference evidence="7" key="1">
    <citation type="journal article" date="2014" name="Proc. Natl. Acad. Sci. U.S.A.">
        <title>Extensive sampling of basidiomycete genomes demonstrates inadequacy of the white-rot/brown-rot paradigm for wood decay fungi.</title>
        <authorList>
            <person name="Riley R."/>
            <person name="Salamov A.A."/>
            <person name="Brown D.W."/>
            <person name="Nagy L.G."/>
            <person name="Floudas D."/>
            <person name="Held B.W."/>
            <person name="Levasseur A."/>
            <person name="Lombard V."/>
            <person name="Morin E."/>
            <person name="Otillar R."/>
            <person name="Lindquist E.A."/>
            <person name="Sun H."/>
            <person name="LaButti K.M."/>
            <person name="Schmutz J."/>
            <person name="Jabbour D."/>
            <person name="Luo H."/>
            <person name="Baker S.E."/>
            <person name="Pisabarro A.G."/>
            <person name="Walton J.D."/>
            <person name="Blanchette R.A."/>
            <person name="Henrissat B."/>
            <person name="Martin F."/>
            <person name="Cullen D."/>
            <person name="Hibbett D.S."/>
            <person name="Grigoriev I.V."/>
        </authorList>
    </citation>
    <scope>NUCLEOTIDE SEQUENCE [LARGE SCALE GENOMIC DNA]</scope>
    <source>
        <strain evidence="7">MUCL 33604</strain>
    </source>
</reference>
<keyword evidence="7" id="KW-1185">Reference proteome</keyword>
<name>A0A067P3X1_9AGAM</name>
<dbReference type="InterPro" id="IPR001452">
    <property type="entry name" value="SH3_domain"/>
</dbReference>
<evidence type="ECO:0000256" key="3">
    <source>
        <dbReference type="SAM" id="MobiDB-lite"/>
    </source>
</evidence>
<dbReference type="SUPFAM" id="SSF47923">
    <property type="entry name" value="Ypt/Rab-GAP domain of gyp1p"/>
    <property type="match status" value="2"/>
</dbReference>
<feature type="region of interest" description="Disordered" evidence="3">
    <location>
        <begin position="80"/>
        <end position="236"/>
    </location>
</feature>
<dbReference type="PANTHER" id="PTHR47219:SF9">
    <property type="entry name" value="GTPASE ACTIVATING PROTEIN AND CENTROSOME-ASSOCIATED, ISOFORM B"/>
    <property type="match status" value="1"/>
</dbReference>
<feature type="compositionally biased region" description="Low complexity" evidence="3">
    <location>
        <begin position="876"/>
        <end position="887"/>
    </location>
</feature>
<organism evidence="6 7">
    <name type="scientific">Jaapia argillacea MUCL 33604</name>
    <dbReference type="NCBI Taxonomy" id="933084"/>
    <lineage>
        <taxon>Eukaryota</taxon>
        <taxon>Fungi</taxon>
        <taxon>Dikarya</taxon>
        <taxon>Basidiomycota</taxon>
        <taxon>Agaricomycotina</taxon>
        <taxon>Agaricomycetes</taxon>
        <taxon>Agaricomycetidae</taxon>
        <taxon>Jaapiales</taxon>
        <taxon>Jaapiaceae</taxon>
        <taxon>Jaapia</taxon>
    </lineage>
</organism>
<dbReference type="InterPro" id="IPR035969">
    <property type="entry name" value="Rab-GAP_TBC_sf"/>
</dbReference>
<feature type="compositionally biased region" description="Gly residues" evidence="3">
    <location>
        <begin position="627"/>
        <end position="640"/>
    </location>
</feature>
<keyword evidence="1 2" id="KW-0728">SH3 domain</keyword>
<feature type="compositionally biased region" description="Polar residues" evidence="3">
    <location>
        <begin position="1381"/>
        <end position="1391"/>
    </location>
</feature>
<dbReference type="OrthoDB" id="159449at2759"/>
<evidence type="ECO:0008006" key="8">
    <source>
        <dbReference type="Google" id="ProtNLM"/>
    </source>
</evidence>
<dbReference type="EMBL" id="KL197779">
    <property type="protein sequence ID" value="KDQ49613.1"/>
    <property type="molecule type" value="Genomic_DNA"/>
</dbReference>
<feature type="region of interest" description="Disordered" evidence="3">
    <location>
        <begin position="627"/>
        <end position="954"/>
    </location>
</feature>
<evidence type="ECO:0000259" key="5">
    <source>
        <dbReference type="PROSITE" id="PS50086"/>
    </source>
</evidence>
<dbReference type="InterPro" id="IPR000195">
    <property type="entry name" value="Rab-GAP-TBC_dom"/>
</dbReference>